<dbReference type="SUPFAM" id="SSF47336">
    <property type="entry name" value="ACP-like"/>
    <property type="match status" value="1"/>
</dbReference>
<dbReference type="InterPro" id="IPR020806">
    <property type="entry name" value="PKS_PP-bd"/>
</dbReference>
<evidence type="ECO:0000259" key="5">
    <source>
        <dbReference type="PROSITE" id="PS50075"/>
    </source>
</evidence>
<dbReference type="GO" id="GO:0008610">
    <property type="term" value="P:lipid biosynthetic process"/>
    <property type="evidence" value="ECO:0007669"/>
    <property type="project" value="UniProtKB-ARBA"/>
</dbReference>
<dbReference type="InterPro" id="IPR020845">
    <property type="entry name" value="AMP-binding_CS"/>
</dbReference>
<dbReference type="PROSITE" id="PS00455">
    <property type="entry name" value="AMP_BINDING"/>
    <property type="match status" value="1"/>
</dbReference>
<dbReference type="InterPro" id="IPR006162">
    <property type="entry name" value="Ppantetheine_attach_site"/>
</dbReference>
<dbReference type="GO" id="GO:0003824">
    <property type="term" value="F:catalytic activity"/>
    <property type="evidence" value="ECO:0007669"/>
    <property type="project" value="InterPro"/>
</dbReference>
<evidence type="ECO:0000256" key="1">
    <source>
        <dbReference type="ARBA" id="ARBA00001957"/>
    </source>
</evidence>
<feature type="domain" description="Carrier" evidence="5">
    <location>
        <begin position="510"/>
        <end position="584"/>
    </location>
</feature>
<dbReference type="InterPro" id="IPR045851">
    <property type="entry name" value="AMP-bd_C_sf"/>
</dbReference>
<organism evidence="6 7">
    <name type="scientific">Winogradskya consettensis</name>
    <dbReference type="NCBI Taxonomy" id="113560"/>
    <lineage>
        <taxon>Bacteria</taxon>
        <taxon>Bacillati</taxon>
        <taxon>Actinomycetota</taxon>
        <taxon>Actinomycetes</taxon>
        <taxon>Micromonosporales</taxon>
        <taxon>Micromonosporaceae</taxon>
        <taxon>Winogradskya</taxon>
    </lineage>
</organism>
<feature type="region of interest" description="Disordered" evidence="4">
    <location>
        <begin position="576"/>
        <end position="595"/>
    </location>
</feature>
<protein>
    <submittedName>
        <fullName evidence="6">Amino acid adenylation protein</fullName>
    </submittedName>
</protein>
<dbReference type="AlphaFoldDB" id="A0A919SBF2"/>
<dbReference type="Pfam" id="PF00501">
    <property type="entry name" value="AMP-binding"/>
    <property type="match status" value="1"/>
</dbReference>
<dbReference type="Gene3D" id="3.30.559.10">
    <property type="entry name" value="Chloramphenicol acetyltransferase-like domain"/>
    <property type="match status" value="1"/>
</dbReference>
<comment type="caution">
    <text evidence="6">The sequence shown here is derived from an EMBL/GenBank/DDBJ whole genome shotgun (WGS) entry which is preliminary data.</text>
</comment>
<evidence type="ECO:0000313" key="7">
    <source>
        <dbReference type="Proteomes" id="UP000680865"/>
    </source>
</evidence>
<evidence type="ECO:0000256" key="3">
    <source>
        <dbReference type="ARBA" id="ARBA00022553"/>
    </source>
</evidence>
<evidence type="ECO:0000256" key="4">
    <source>
        <dbReference type="SAM" id="MobiDB-lite"/>
    </source>
</evidence>
<dbReference type="SUPFAM" id="SSF56801">
    <property type="entry name" value="Acetyl-CoA synthetase-like"/>
    <property type="match status" value="1"/>
</dbReference>
<dbReference type="Pfam" id="PF00550">
    <property type="entry name" value="PP-binding"/>
    <property type="match status" value="1"/>
</dbReference>
<dbReference type="Gene3D" id="3.30.559.30">
    <property type="entry name" value="Nonribosomal peptide synthetase, condensation domain"/>
    <property type="match status" value="1"/>
</dbReference>
<dbReference type="Gene3D" id="3.30.300.30">
    <property type="match status" value="1"/>
</dbReference>
<dbReference type="SUPFAM" id="SSF52777">
    <property type="entry name" value="CoA-dependent acyltransferases"/>
    <property type="match status" value="2"/>
</dbReference>
<dbReference type="GO" id="GO:0005737">
    <property type="term" value="C:cytoplasm"/>
    <property type="evidence" value="ECO:0007669"/>
    <property type="project" value="TreeGrafter"/>
</dbReference>
<evidence type="ECO:0000313" key="6">
    <source>
        <dbReference type="EMBL" id="GIM68491.1"/>
    </source>
</evidence>
<dbReference type="InterPro" id="IPR036736">
    <property type="entry name" value="ACP-like_sf"/>
</dbReference>
<sequence length="1008" mass="107470">MTYNERRIDDWVRHWAQLTPQAQAVRDGSESLTYAELVASAERIAAGLHERGVRPDDIVLVDLPRGAELIEVILAVLRCGAVYSIVDADWPDARYADIAALTGARLCVGDPARPSQVTRIPVKALQGSPPVPFAGRGNACCVFFTSGSTGVPKGVLTGHRAILRVAFDPLLDVGAGHGMLQAAPSPWDAFAMEVWAPLTRGGVTVIHRGRYPGPDDVREAVARGADTMFLTSTLFSAIVDADVQAFAGARTVITGGERVSPAHLRRCRDEVAGVAVHNAYGPVESAIFTTSFPLAGFDDDGDVPIGRPVLATAVHVLDDELRPVPAGVRGEIAISGDGLALEYLGDPEATRAKFPTVDLGGPTRVYLTGDLGSIGTDGLLRIAGRRDRQFKLRGVRVEPAEVEAALQRLPGVGATAVLPLPYGTGLTSVQRMVACVVSTLDGASVRTAVAELLPSGYVPDLVVCLPSLPVTPNGKADLPELARIATAATTPAPQAATPAPQAAHSPAAQAADDGETGEVLDIVRELLDVPVGWDTNIFDAGASSITAIRVAHRLGALAGVKVDPARIFHHPTPRDMATLVTAGPGPRRTTRSESRWQAGLPVPQWRFWYLEVRSPGNGDGLTPVQHRIDGPLDADLLATALRTVIGRHSALRTRLLREGDRGIRPVITAPADVPDLLTVQDCAPDEAQSRAQDFLERPFRLDVDLPIRGLLLRTGPETHLLTFSVHHTAFDGWSGAIFCRELSDAYAGRLAGRTPIDYQAAWLAQDLSESPADRDRLRAWTRELDGVPDLPLGKVPDTATGEVGEVWVPVPDGLREAAEQAATAAGGSVQAALLAAWVRALRRFTGADDFAIGIPVAGRTTAAAEDVIGCFTSGVAARFTAVPGAGPATDLRRAAEQLATALRFQYMPIERLLRESAPRTRDRNPFCQAGFVVQNYEAPDLVIDGARCESAVPRHHHSAFELTLELWLDRGLGARIWFRTDVLDDARGSRLGALWLEELAEVAVPVAV</sequence>
<dbReference type="Proteomes" id="UP000680865">
    <property type="component" value="Unassembled WGS sequence"/>
</dbReference>
<dbReference type="Pfam" id="PF00668">
    <property type="entry name" value="Condensation"/>
    <property type="match status" value="1"/>
</dbReference>
<dbReference type="InterPro" id="IPR001242">
    <property type="entry name" value="Condensation_dom"/>
</dbReference>
<dbReference type="PROSITE" id="PS00012">
    <property type="entry name" value="PHOSPHOPANTETHEINE"/>
    <property type="match status" value="1"/>
</dbReference>
<proteinExistence type="predicted"/>
<reference evidence="6" key="1">
    <citation type="submission" date="2021-03" db="EMBL/GenBank/DDBJ databases">
        <title>Whole genome shotgun sequence of Actinoplanes consettensis NBRC 14913.</title>
        <authorList>
            <person name="Komaki H."/>
            <person name="Tamura T."/>
        </authorList>
    </citation>
    <scope>NUCLEOTIDE SEQUENCE</scope>
    <source>
        <strain evidence="6">NBRC 14913</strain>
    </source>
</reference>
<dbReference type="Gene3D" id="3.40.50.12780">
    <property type="entry name" value="N-terminal domain of ligase-like"/>
    <property type="match status" value="1"/>
</dbReference>
<dbReference type="InterPro" id="IPR042099">
    <property type="entry name" value="ANL_N_sf"/>
</dbReference>
<dbReference type="PANTHER" id="PTHR45527:SF1">
    <property type="entry name" value="FATTY ACID SYNTHASE"/>
    <property type="match status" value="1"/>
</dbReference>
<name>A0A919SBF2_9ACTN</name>
<comment type="cofactor">
    <cofactor evidence="1">
        <name>pantetheine 4'-phosphate</name>
        <dbReference type="ChEBI" id="CHEBI:47942"/>
    </cofactor>
</comment>
<feature type="region of interest" description="Disordered" evidence="4">
    <location>
        <begin position="489"/>
        <end position="514"/>
    </location>
</feature>
<dbReference type="InterPro" id="IPR023213">
    <property type="entry name" value="CAT-like_dom_sf"/>
</dbReference>
<evidence type="ECO:0000256" key="2">
    <source>
        <dbReference type="ARBA" id="ARBA00022450"/>
    </source>
</evidence>
<dbReference type="GO" id="GO:0043041">
    <property type="term" value="P:amino acid activation for nonribosomal peptide biosynthetic process"/>
    <property type="evidence" value="ECO:0007669"/>
    <property type="project" value="TreeGrafter"/>
</dbReference>
<keyword evidence="2" id="KW-0596">Phosphopantetheine</keyword>
<dbReference type="PROSITE" id="PS50075">
    <property type="entry name" value="CARRIER"/>
    <property type="match status" value="1"/>
</dbReference>
<dbReference type="SMART" id="SM00823">
    <property type="entry name" value="PKS_PP"/>
    <property type="match status" value="1"/>
</dbReference>
<dbReference type="GO" id="GO:0044550">
    <property type="term" value="P:secondary metabolite biosynthetic process"/>
    <property type="evidence" value="ECO:0007669"/>
    <property type="project" value="TreeGrafter"/>
</dbReference>
<dbReference type="PANTHER" id="PTHR45527">
    <property type="entry name" value="NONRIBOSOMAL PEPTIDE SYNTHETASE"/>
    <property type="match status" value="1"/>
</dbReference>
<dbReference type="EMBL" id="BOQP01000005">
    <property type="protein sequence ID" value="GIM68491.1"/>
    <property type="molecule type" value="Genomic_DNA"/>
</dbReference>
<dbReference type="GO" id="GO:0031177">
    <property type="term" value="F:phosphopantetheine binding"/>
    <property type="evidence" value="ECO:0007669"/>
    <property type="project" value="InterPro"/>
</dbReference>
<keyword evidence="3" id="KW-0597">Phosphoprotein</keyword>
<accession>A0A919SBF2</accession>
<dbReference type="InterPro" id="IPR000873">
    <property type="entry name" value="AMP-dep_synth/lig_dom"/>
</dbReference>
<feature type="compositionally biased region" description="Low complexity" evidence="4">
    <location>
        <begin position="489"/>
        <end position="511"/>
    </location>
</feature>
<dbReference type="RefSeq" id="WP_212996096.1">
    <property type="nucleotide sequence ID" value="NZ_BAAATW010000004.1"/>
</dbReference>
<dbReference type="InterPro" id="IPR009081">
    <property type="entry name" value="PP-bd_ACP"/>
</dbReference>
<gene>
    <name evidence="6" type="ORF">Aco04nite_11020</name>
</gene>
<dbReference type="Gene3D" id="1.10.1200.10">
    <property type="entry name" value="ACP-like"/>
    <property type="match status" value="1"/>
</dbReference>
<keyword evidence="7" id="KW-1185">Reference proteome</keyword>